<dbReference type="GO" id="GO:0016477">
    <property type="term" value="P:cell migration"/>
    <property type="evidence" value="ECO:0007669"/>
    <property type="project" value="TreeGrafter"/>
</dbReference>
<proteinExistence type="predicted"/>
<dbReference type="Pfam" id="PF00018">
    <property type="entry name" value="SH3_1"/>
    <property type="match status" value="1"/>
</dbReference>
<dbReference type="PRINTS" id="PR00452">
    <property type="entry name" value="SH3DOMAIN"/>
</dbReference>
<sequence length="148" mass="17079">HTTLFQARVNHTYLPKRDDELSIKRNDIINVTRLVEKGWYEGILNGKSGLFPSNYVTRINEDENSSIKQKSIDGRTTPVQRDLPKKILSTKARVLYDYKAVSNDELTLKTNDIVIILDKNVGEDGWWKVDLSFSNEKFLLIGSYAYRV</sequence>
<evidence type="ECO:0000256" key="2">
    <source>
        <dbReference type="PROSITE-ProRule" id="PRU00192"/>
    </source>
</evidence>
<dbReference type="SMART" id="SM00326">
    <property type="entry name" value="SH3"/>
    <property type="match status" value="2"/>
</dbReference>
<evidence type="ECO:0000313" key="5">
    <source>
        <dbReference type="EMBL" id="CAF5212960.1"/>
    </source>
</evidence>
<dbReference type="PANTHER" id="PTHR14167">
    <property type="entry name" value="SH3 DOMAIN-CONTAINING"/>
    <property type="match status" value="1"/>
</dbReference>
<name>A0A8S3FXA1_9BILA</name>
<dbReference type="EMBL" id="CAJOBH010252417">
    <property type="protein sequence ID" value="CAF5141666.1"/>
    <property type="molecule type" value="Genomic_DNA"/>
</dbReference>
<dbReference type="Gene3D" id="2.30.30.40">
    <property type="entry name" value="SH3 Domains"/>
    <property type="match status" value="2"/>
</dbReference>
<comment type="caution">
    <text evidence="4">The sequence shown here is derived from an EMBL/GenBank/DDBJ whole genome shotgun (WGS) entry which is preliminary data.</text>
</comment>
<dbReference type="InterPro" id="IPR036028">
    <property type="entry name" value="SH3-like_dom_sf"/>
</dbReference>
<organism evidence="4 7">
    <name type="scientific">Rotaria magnacalcarata</name>
    <dbReference type="NCBI Taxonomy" id="392030"/>
    <lineage>
        <taxon>Eukaryota</taxon>
        <taxon>Metazoa</taxon>
        <taxon>Spiralia</taxon>
        <taxon>Gnathifera</taxon>
        <taxon>Rotifera</taxon>
        <taxon>Eurotatoria</taxon>
        <taxon>Bdelloidea</taxon>
        <taxon>Philodinida</taxon>
        <taxon>Philodinidae</taxon>
        <taxon>Rotaria</taxon>
    </lineage>
</organism>
<evidence type="ECO:0000313" key="4">
    <source>
        <dbReference type="EMBL" id="CAF5141666.1"/>
    </source>
</evidence>
<feature type="non-terminal residue" evidence="4">
    <location>
        <position position="1"/>
    </location>
</feature>
<evidence type="ECO:0000259" key="3">
    <source>
        <dbReference type="PROSITE" id="PS50002"/>
    </source>
</evidence>
<accession>A0A8S3FXA1</accession>
<feature type="domain" description="SH3" evidence="3">
    <location>
        <begin position="2"/>
        <end position="61"/>
    </location>
</feature>
<dbReference type="SUPFAM" id="SSF50044">
    <property type="entry name" value="SH3-domain"/>
    <property type="match status" value="2"/>
</dbReference>
<dbReference type="AlphaFoldDB" id="A0A8S3FXA1"/>
<dbReference type="EMBL" id="CAJOBI010341070">
    <property type="protein sequence ID" value="CAF5212960.1"/>
    <property type="molecule type" value="Genomic_DNA"/>
</dbReference>
<evidence type="ECO:0000313" key="7">
    <source>
        <dbReference type="Proteomes" id="UP000681967"/>
    </source>
</evidence>
<dbReference type="PROSITE" id="PS50002">
    <property type="entry name" value="SH3"/>
    <property type="match status" value="2"/>
</dbReference>
<dbReference type="GO" id="GO:0007015">
    <property type="term" value="P:actin filament organization"/>
    <property type="evidence" value="ECO:0007669"/>
    <property type="project" value="TreeGrafter"/>
</dbReference>
<keyword evidence="1 2" id="KW-0728">SH3 domain</keyword>
<dbReference type="PANTHER" id="PTHR14167:SF92">
    <property type="entry name" value="CIN85 AND CD2AP RELATED, ISOFORM J"/>
    <property type="match status" value="1"/>
</dbReference>
<evidence type="ECO:0000313" key="6">
    <source>
        <dbReference type="EMBL" id="CAF5213569.1"/>
    </source>
</evidence>
<dbReference type="Proteomes" id="UP000676336">
    <property type="component" value="Unassembled WGS sequence"/>
</dbReference>
<dbReference type="InterPro" id="IPR001452">
    <property type="entry name" value="SH3_domain"/>
</dbReference>
<evidence type="ECO:0000256" key="1">
    <source>
        <dbReference type="ARBA" id="ARBA00022443"/>
    </source>
</evidence>
<reference evidence="4" key="1">
    <citation type="submission" date="2021-02" db="EMBL/GenBank/DDBJ databases">
        <authorList>
            <person name="Nowell W R."/>
        </authorList>
    </citation>
    <scope>NUCLEOTIDE SEQUENCE</scope>
</reference>
<dbReference type="EMBL" id="CAJOBJ010355467">
    <property type="protein sequence ID" value="CAF5213569.1"/>
    <property type="molecule type" value="Genomic_DNA"/>
</dbReference>
<dbReference type="Pfam" id="PF14604">
    <property type="entry name" value="SH3_9"/>
    <property type="match status" value="1"/>
</dbReference>
<feature type="domain" description="SH3" evidence="3">
    <location>
        <begin position="87"/>
        <end position="148"/>
    </location>
</feature>
<dbReference type="Proteomes" id="UP000681967">
    <property type="component" value="Unassembled WGS sequence"/>
</dbReference>
<dbReference type="Proteomes" id="UP000681720">
    <property type="component" value="Unassembled WGS sequence"/>
</dbReference>
<gene>
    <name evidence="4" type="ORF">BYL167_LOCUS70292</name>
    <name evidence="6" type="ORF">GIL414_LOCUS80685</name>
    <name evidence="5" type="ORF">SMN809_LOCUS78899</name>
</gene>
<dbReference type="InterPro" id="IPR050384">
    <property type="entry name" value="Endophilin_SH3RF"/>
</dbReference>
<protein>
    <recommendedName>
        <fullName evidence="3">SH3 domain-containing protein</fullName>
    </recommendedName>
</protein>